<reference evidence="1" key="2">
    <citation type="journal article" date="2015" name="Data Brief">
        <title>Shoot transcriptome of the giant reed, Arundo donax.</title>
        <authorList>
            <person name="Barrero R.A."/>
            <person name="Guerrero F.D."/>
            <person name="Moolhuijzen P."/>
            <person name="Goolsby J.A."/>
            <person name="Tidwell J."/>
            <person name="Bellgard S.E."/>
            <person name="Bellgard M.I."/>
        </authorList>
    </citation>
    <scope>NUCLEOTIDE SEQUENCE</scope>
    <source>
        <tissue evidence="1">Shoot tissue taken approximately 20 cm above the soil surface</tissue>
    </source>
</reference>
<accession>A0A0A9S4S5</accession>
<protein>
    <submittedName>
        <fullName evidence="1">Uncharacterized protein</fullName>
    </submittedName>
</protein>
<organism evidence="1">
    <name type="scientific">Arundo donax</name>
    <name type="common">Giant reed</name>
    <name type="synonym">Donax arundinaceus</name>
    <dbReference type="NCBI Taxonomy" id="35708"/>
    <lineage>
        <taxon>Eukaryota</taxon>
        <taxon>Viridiplantae</taxon>
        <taxon>Streptophyta</taxon>
        <taxon>Embryophyta</taxon>
        <taxon>Tracheophyta</taxon>
        <taxon>Spermatophyta</taxon>
        <taxon>Magnoliopsida</taxon>
        <taxon>Liliopsida</taxon>
        <taxon>Poales</taxon>
        <taxon>Poaceae</taxon>
        <taxon>PACMAD clade</taxon>
        <taxon>Arundinoideae</taxon>
        <taxon>Arundineae</taxon>
        <taxon>Arundo</taxon>
    </lineage>
</organism>
<sequence>MVAFTYLFELKHLSSIPSVLFCLSFEEVMFPMRCNGEERLH</sequence>
<dbReference type="EMBL" id="GBRH01281449">
    <property type="protein sequence ID" value="JAD16446.1"/>
    <property type="molecule type" value="Transcribed_RNA"/>
</dbReference>
<dbReference type="AlphaFoldDB" id="A0A0A9S4S5"/>
<name>A0A0A9S4S5_ARUDO</name>
<reference evidence="1" key="1">
    <citation type="submission" date="2014-09" db="EMBL/GenBank/DDBJ databases">
        <authorList>
            <person name="Magalhaes I.L.F."/>
            <person name="Oliveira U."/>
            <person name="Santos F.R."/>
            <person name="Vidigal T.H.D.A."/>
            <person name="Brescovit A.D."/>
            <person name="Santos A.J."/>
        </authorList>
    </citation>
    <scope>NUCLEOTIDE SEQUENCE</scope>
    <source>
        <tissue evidence="1">Shoot tissue taken approximately 20 cm above the soil surface</tissue>
    </source>
</reference>
<evidence type="ECO:0000313" key="1">
    <source>
        <dbReference type="EMBL" id="JAD16446.1"/>
    </source>
</evidence>
<proteinExistence type="predicted"/>